<evidence type="ECO:0000313" key="1">
    <source>
        <dbReference type="EMBL" id="THC89856.1"/>
    </source>
</evidence>
<gene>
    <name evidence="1" type="ORF">EYZ11_010685</name>
</gene>
<keyword evidence="2" id="KW-1185">Reference proteome</keyword>
<dbReference type="EMBL" id="SOSA01000593">
    <property type="protein sequence ID" value="THC89856.1"/>
    <property type="molecule type" value="Genomic_DNA"/>
</dbReference>
<protein>
    <submittedName>
        <fullName evidence="1">Uncharacterized protein</fullName>
    </submittedName>
</protein>
<name>A0A4S3J4P5_9EURO</name>
<dbReference type="VEuPathDB" id="FungiDB:EYZ11_010685"/>
<dbReference type="Proteomes" id="UP000308092">
    <property type="component" value="Unassembled WGS sequence"/>
</dbReference>
<accession>A0A4S3J4P5</accession>
<organism evidence="1 2">
    <name type="scientific">Aspergillus tanneri</name>
    <dbReference type="NCBI Taxonomy" id="1220188"/>
    <lineage>
        <taxon>Eukaryota</taxon>
        <taxon>Fungi</taxon>
        <taxon>Dikarya</taxon>
        <taxon>Ascomycota</taxon>
        <taxon>Pezizomycotina</taxon>
        <taxon>Eurotiomycetes</taxon>
        <taxon>Eurotiomycetidae</taxon>
        <taxon>Eurotiales</taxon>
        <taxon>Aspergillaceae</taxon>
        <taxon>Aspergillus</taxon>
        <taxon>Aspergillus subgen. Circumdati</taxon>
    </lineage>
</organism>
<evidence type="ECO:0000313" key="2">
    <source>
        <dbReference type="Proteomes" id="UP000308092"/>
    </source>
</evidence>
<sequence>MSMPSSTILYNIEYDCSDQREHELAVAPKQQGKHKVVIPRFCKKDTALSSPSTSIRCTLLDMVDCVVARRHPAELLVLLDNEELSKAYVDIGLRGRVDMLGFGRGGKSFGGRGVLPTALLRSYYGHLDDMETFRGQQCHLRPLQRDIATG</sequence>
<comment type="caution">
    <text evidence="1">The sequence shown here is derived from an EMBL/GenBank/DDBJ whole genome shotgun (WGS) entry which is preliminary data.</text>
</comment>
<reference evidence="1 2" key="1">
    <citation type="submission" date="2019-03" db="EMBL/GenBank/DDBJ databases">
        <title>The genome sequence of a newly discovered highly antifungal drug resistant Aspergillus species, Aspergillus tanneri NIH 1004.</title>
        <authorList>
            <person name="Mounaud S."/>
            <person name="Singh I."/>
            <person name="Joardar V."/>
            <person name="Pakala S."/>
            <person name="Pakala S."/>
            <person name="Venepally P."/>
            <person name="Hoover J."/>
            <person name="Nierman W."/>
            <person name="Chung J."/>
            <person name="Losada L."/>
        </authorList>
    </citation>
    <scope>NUCLEOTIDE SEQUENCE [LARGE SCALE GENOMIC DNA]</scope>
    <source>
        <strain evidence="1 2">NIH1004</strain>
    </source>
</reference>
<proteinExistence type="predicted"/>
<dbReference type="AlphaFoldDB" id="A0A4S3J4P5"/>